<evidence type="ECO:0000313" key="1">
    <source>
        <dbReference type="EMBL" id="KAK3739710.1"/>
    </source>
</evidence>
<reference evidence="1" key="1">
    <citation type="journal article" date="2023" name="G3 (Bethesda)">
        <title>A reference genome for the long-term kleptoplast-retaining sea slug Elysia crispata morphotype clarki.</title>
        <authorList>
            <person name="Eastman K.E."/>
            <person name="Pendleton A.L."/>
            <person name="Shaikh M.A."/>
            <person name="Suttiyut T."/>
            <person name="Ogas R."/>
            <person name="Tomko P."/>
            <person name="Gavelis G."/>
            <person name="Widhalm J.R."/>
            <person name="Wisecaver J.H."/>
        </authorList>
    </citation>
    <scope>NUCLEOTIDE SEQUENCE</scope>
    <source>
        <strain evidence="1">ECLA1</strain>
    </source>
</reference>
<dbReference type="Proteomes" id="UP001283361">
    <property type="component" value="Unassembled WGS sequence"/>
</dbReference>
<evidence type="ECO:0000313" key="2">
    <source>
        <dbReference type="Proteomes" id="UP001283361"/>
    </source>
</evidence>
<name>A0AAE1CVY7_9GAST</name>
<organism evidence="1 2">
    <name type="scientific">Elysia crispata</name>
    <name type="common">lettuce slug</name>
    <dbReference type="NCBI Taxonomy" id="231223"/>
    <lineage>
        <taxon>Eukaryota</taxon>
        <taxon>Metazoa</taxon>
        <taxon>Spiralia</taxon>
        <taxon>Lophotrochozoa</taxon>
        <taxon>Mollusca</taxon>
        <taxon>Gastropoda</taxon>
        <taxon>Heterobranchia</taxon>
        <taxon>Euthyneura</taxon>
        <taxon>Panpulmonata</taxon>
        <taxon>Sacoglossa</taxon>
        <taxon>Placobranchoidea</taxon>
        <taxon>Plakobranchidae</taxon>
        <taxon>Elysia</taxon>
    </lineage>
</organism>
<keyword evidence="2" id="KW-1185">Reference proteome</keyword>
<proteinExistence type="predicted"/>
<comment type="caution">
    <text evidence="1">The sequence shown here is derived from an EMBL/GenBank/DDBJ whole genome shotgun (WGS) entry which is preliminary data.</text>
</comment>
<gene>
    <name evidence="1" type="ORF">RRG08_003941</name>
</gene>
<dbReference type="EMBL" id="JAWDGP010006505">
    <property type="protein sequence ID" value="KAK3739710.1"/>
    <property type="molecule type" value="Genomic_DNA"/>
</dbReference>
<protein>
    <submittedName>
        <fullName evidence="1">Uncharacterized protein</fullName>
    </submittedName>
</protein>
<sequence>MLEAISRNVALTRAHALALQYWLDDSREIFSDEEKITMLRKRTQIIKFRDVCTGQETGIQFHWCFGFARGQDNPSYARLTGLLSALESALQSVAELIIFISTDKTTTASL</sequence>
<dbReference type="AlphaFoldDB" id="A0AAE1CVY7"/>
<accession>A0AAE1CVY7</accession>